<organism evidence="1 2">
    <name type="scientific">Ixodes persulcatus</name>
    <name type="common">Taiga tick</name>
    <dbReference type="NCBI Taxonomy" id="34615"/>
    <lineage>
        <taxon>Eukaryota</taxon>
        <taxon>Metazoa</taxon>
        <taxon>Ecdysozoa</taxon>
        <taxon>Arthropoda</taxon>
        <taxon>Chelicerata</taxon>
        <taxon>Arachnida</taxon>
        <taxon>Acari</taxon>
        <taxon>Parasitiformes</taxon>
        <taxon>Ixodida</taxon>
        <taxon>Ixodoidea</taxon>
        <taxon>Ixodidae</taxon>
        <taxon>Ixodinae</taxon>
        <taxon>Ixodes</taxon>
    </lineage>
</organism>
<dbReference type="EMBL" id="JABSTQ010010093">
    <property type="protein sequence ID" value="KAG0423518.1"/>
    <property type="molecule type" value="Genomic_DNA"/>
</dbReference>
<sequence>MTRIFHRQIRLKLVISISSADLWQCQLRGALPNAPQPLRQLGQISPDSSAPLRMPVAGRTCQVGGRAYAVHRQLRPSVARRDSVGVAAGADRGDGEATSSLGRRLPTRGPPFDAAGKDAAGFAFVSRVGESHSKPPAFLRGDGEAGADDQFR</sequence>
<name>A0AC60PRS3_IXOPE</name>
<keyword evidence="2" id="KW-1185">Reference proteome</keyword>
<comment type="caution">
    <text evidence="1">The sequence shown here is derived from an EMBL/GenBank/DDBJ whole genome shotgun (WGS) entry which is preliminary data.</text>
</comment>
<dbReference type="Proteomes" id="UP000805193">
    <property type="component" value="Unassembled WGS sequence"/>
</dbReference>
<evidence type="ECO:0000313" key="1">
    <source>
        <dbReference type="EMBL" id="KAG0423518.1"/>
    </source>
</evidence>
<gene>
    <name evidence="1" type="ORF">HPB47_000710</name>
</gene>
<reference evidence="1 2" key="1">
    <citation type="journal article" date="2020" name="Cell">
        <title>Large-Scale Comparative Analyses of Tick Genomes Elucidate Their Genetic Diversity and Vector Capacities.</title>
        <authorList>
            <consortium name="Tick Genome and Microbiome Consortium (TIGMIC)"/>
            <person name="Jia N."/>
            <person name="Wang J."/>
            <person name="Shi W."/>
            <person name="Du L."/>
            <person name="Sun Y."/>
            <person name="Zhan W."/>
            <person name="Jiang J.F."/>
            <person name="Wang Q."/>
            <person name="Zhang B."/>
            <person name="Ji P."/>
            <person name="Bell-Sakyi L."/>
            <person name="Cui X.M."/>
            <person name="Yuan T.T."/>
            <person name="Jiang B.G."/>
            <person name="Yang W.F."/>
            <person name="Lam T.T."/>
            <person name="Chang Q.C."/>
            <person name="Ding S.J."/>
            <person name="Wang X.J."/>
            <person name="Zhu J.G."/>
            <person name="Ruan X.D."/>
            <person name="Zhao L."/>
            <person name="Wei J.T."/>
            <person name="Ye R.Z."/>
            <person name="Que T.C."/>
            <person name="Du C.H."/>
            <person name="Zhou Y.H."/>
            <person name="Cheng J.X."/>
            <person name="Dai P.F."/>
            <person name="Guo W.B."/>
            <person name="Han X.H."/>
            <person name="Huang E.J."/>
            <person name="Li L.F."/>
            <person name="Wei W."/>
            <person name="Gao Y.C."/>
            <person name="Liu J.Z."/>
            <person name="Shao H.Z."/>
            <person name="Wang X."/>
            <person name="Wang C.C."/>
            <person name="Yang T.C."/>
            <person name="Huo Q.B."/>
            <person name="Li W."/>
            <person name="Chen H.Y."/>
            <person name="Chen S.E."/>
            <person name="Zhou L.G."/>
            <person name="Ni X.B."/>
            <person name="Tian J.H."/>
            <person name="Sheng Y."/>
            <person name="Liu T."/>
            <person name="Pan Y.S."/>
            <person name="Xia L.Y."/>
            <person name="Li J."/>
            <person name="Zhao F."/>
            <person name="Cao W.C."/>
        </authorList>
    </citation>
    <scope>NUCLEOTIDE SEQUENCE [LARGE SCALE GENOMIC DNA]</scope>
    <source>
        <strain evidence="1">Iper-2018</strain>
    </source>
</reference>
<proteinExistence type="predicted"/>
<evidence type="ECO:0000313" key="2">
    <source>
        <dbReference type="Proteomes" id="UP000805193"/>
    </source>
</evidence>
<accession>A0AC60PRS3</accession>
<protein>
    <submittedName>
        <fullName evidence="1">Uncharacterized protein</fullName>
    </submittedName>
</protein>